<name>A0ABX2T6N5_9PROT</name>
<dbReference type="EMBL" id="JABFDB010000001">
    <property type="protein sequence ID" value="NYZ18937.1"/>
    <property type="molecule type" value="Genomic_DNA"/>
</dbReference>
<organism evidence="2 3">
    <name type="scientific">Azospirillum oleiclasticum</name>
    <dbReference type="NCBI Taxonomy" id="2735135"/>
    <lineage>
        <taxon>Bacteria</taxon>
        <taxon>Pseudomonadati</taxon>
        <taxon>Pseudomonadota</taxon>
        <taxon>Alphaproteobacteria</taxon>
        <taxon>Rhodospirillales</taxon>
        <taxon>Azospirillaceae</taxon>
        <taxon>Azospirillum</taxon>
    </lineage>
</organism>
<comment type="caution">
    <text evidence="2">The sequence shown here is derived from an EMBL/GenBank/DDBJ whole genome shotgun (WGS) entry which is preliminary data.</text>
</comment>
<dbReference type="Gene3D" id="1.25.40.10">
    <property type="entry name" value="Tetratricopeptide repeat domain"/>
    <property type="match status" value="1"/>
</dbReference>
<keyword evidence="3" id="KW-1185">Reference proteome</keyword>
<protein>
    <submittedName>
        <fullName evidence="2">Tetratricopeptide repeat protein</fullName>
    </submittedName>
</protein>
<reference evidence="2 3" key="1">
    <citation type="submission" date="2020-05" db="EMBL/GenBank/DDBJ databases">
        <title>Azospirillum oleiclasticum sp. nov, a nitrogen-fixing and heavy crude oil-emulsifying bacterium isolated from the crude oil of Yumen Oilfield.</title>
        <authorList>
            <person name="Wu D."/>
            <person name="Cai M."/>
            <person name="Zhang X."/>
        </authorList>
    </citation>
    <scope>NUCLEOTIDE SEQUENCE [LARGE SCALE GENOMIC DNA]</scope>
    <source>
        <strain evidence="2 3">ROY-1-1-2</strain>
    </source>
</reference>
<dbReference type="PANTHER" id="PTHR48125">
    <property type="entry name" value="LP07818P1"/>
    <property type="match status" value="1"/>
</dbReference>
<gene>
    <name evidence="2" type="ORF">HND93_04375</name>
</gene>
<dbReference type="InterPro" id="IPR011990">
    <property type="entry name" value="TPR-like_helical_dom_sf"/>
</dbReference>
<evidence type="ECO:0000256" key="1">
    <source>
        <dbReference type="SAM" id="MobiDB-lite"/>
    </source>
</evidence>
<feature type="compositionally biased region" description="Pro residues" evidence="1">
    <location>
        <begin position="303"/>
        <end position="315"/>
    </location>
</feature>
<feature type="compositionally biased region" description="Low complexity" evidence="1">
    <location>
        <begin position="553"/>
        <end position="570"/>
    </location>
</feature>
<feature type="region of interest" description="Disordered" evidence="1">
    <location>
        <begin position="250"/>
        <end position="323"/>
    </location>
</feature>
<feature type="compositionally biased region" description="Low complexity" evidence="1">
    <location>
        <begin position="256"/>
        <end position="302"/>
    </location>
</feature>
<evidence type="ECO:0000313" key="3">
    <source>
        <dbReference type="Proteomes" id="UP000584642"/>
    </source>
</evidence>
<accession>A0ABX2T6N5</accession>
<dbReference type="PANTHER" id="PTHR48125:SF10">
    <property type="entry name" value="OS12G0136300 PROTEIN"/>
    <property type="match status" value="1"/>
</dbReference>
<dbReference type="Proteomes" id="UP000584642">
    <property type="component" value="Unassembled WGS sequence"/>
</dbReference>
<proteinExistence type="predicted"/>
<feature type="region of interest" description="Disordered" evidence="1">
    <location>
        <begin position="532"/>
        <end position="570"/>
    </location>
</feature>
<dbReference type="RefSeq" id="WP_180280634.1">
    <property type="nucleotide sequence ID" value="NZ_JABFDB010000001.1"/>
</dbReference>
<sequence length="1144" mass="120550">MARRGLAAWVWVGAAGVALLTGAAAIAAPVPVRAFTQQNYARMVFDWPQKVEFTAKVEGEKLVVTFDQPIETSLDRAVRSVNRFLAGGRVGTDGRSVEFDLRRPVTLKSFRSGNAVAIDLVPTTAEAAAAAPAAGAQTAAATPAPARSAAARVSVRAADHPNYTRIVFDWPAGAEYRVQRDGAAVTVLFDRPGDLDAAQAERAKLRNVQNIESYRQPNGALAITFAAPQDADIRDFKNGKSVVIDVQNAGTRKAPEAATAAAQTPEPKPATPSATPSAPTSAPTSAAQAPASAQPAPANASPPAAPRQAPAPTPASTPSGPAVAAANAPTAAVAAPAASPAAPSPVVATGPAIVFDPGGPSSMAVFARAGHLYMVFDKSLPIGAGKVNGPNAELVGGVEPVPATGGSAFRTRVGPFVWPKIERQGTVWRITPSTRLVNAGPQELRVEPDPAFLMGARLLVRANDANAVVQLSDPDVGDRLMVAPLPTAGQAVSEPRRFPDAELLPAFQGVVVRPLNDDLAVRPVREGLEIGAPGGLHLSPLADTGLRPPGSQPPAQTAAAGPAGPAAGQRPTRRIYELDAWQHGGAEHYTDARQQLQMAAAEAPDDLRAKAQLDLAKFYLANGFGPETLGMLEVVQGTQTGDLEAWPEFRALRGAARVLAGDGDGALEDLKLPAFANNPEIGVWRAAVAAQKGDWPAAAAGFKAGNAYLATYPEPVLSRLALLAAEAALKTGDTASAQRLIDRVLARGGVDAEDRADVQYLRGELYRQLGEPDRAIEQLKTAYEGLDRFYRAKAGLALTDLELAENRISPAAAVERLSGLTYAWRGDDLELAIRQKLGESLLAGGQYADGLNSMKETAAIVADTPKAEEITRKMQQSFADLYKDGAAKLPTLDALKLYDQFRELTPPGPEGDEVIRQLAERLVTIDMLGRAADLYEHQVQYRSAGEEKARLGTRLASLRLLDQKSQDAIRALEMSNVPGIPADLARERRLMQAKALAELGRGDEALQLLAEDDSRPADLLRVDIAWRGQKWEQAAVALGKVIGAPPAPEAKLEPAASQLVLNRAVALALAGDGTGLNTLRKDFGGAMAKGPDADAFRILTRPEQATGLIDVNTIRSRVAEVDVFKNFLKGYRTRQAQAPAPVMN</sequence>
<dbReference type="SUPFAM" id="SSF48452">
    <property type="entry name" value="TPR-like"/>
    <property type="match status" value="1"/>
</dbReference>
<evidence type="ECO:0000313" key="2">
    <source>
        <dbReference type="EMBL" id="NYZ18937.1"/>
    </source>
</evidence>